<evidence type="ECO:0000313" key="3">
    <source>
        <dbReference type="EMBL" id="KAK2177148.1"/>
    </source>
</evidence>
<feature type="region of interest" description="Disordered" evidence="1">
    <location>
        <begin position="1139"/>
        <end position="1163"/>
    </location>
</feature>
<accession>A0AAD9KUT2</accession>
<proteinExistence type="predicted"/>
<evidence type="ECO:0000256" key="1">
    <source>
        <dbReference type="SAM" id="MobiDB-lite"/>
    </source>
</evidence>
<dbReference type="PANTHER" id="PTHR46348">
    <property type="entry name" value="DELETED IN LUNG AND ESOPHAGEAL CANCER PROTEIN 1"/>
    <property type="match status" value="1"/>
</dbReference>
<evidence type="ECO:0000259" key="2">
    <source>
        <dbReference type="Pfam" id="PF23277"/>
    </source>
</evidence>
<feature type="region of interest" description="Disordered" evidence="1">
    <location>
        <begin position="1363"/>
        <end position="1390"/>
    </location>
</feature>
<keyword evidence="4" id="KW-1185">Reference proteome</keyword>
<reference evidence="3" key="1">
    <citation type="journal article" date="2023" name="Mol. Biol. Evol.">
        <title>Third-Generation Sequencing Reveals the Adaptive Role of the Epigenome in Three Deep-Sea Polychaetes.</title>
        <authorList>
            <person name="Perez M."/>
            <person name="Aroh O."/>
            <person name="Sun Y."/>
            <person name="Lan Y."/>
            <person name="Juniper S.K."/>
            <person name="Young C.R."/>
            <person name="Angers B."/>
            <person name="Qian P.Y."/>
        </authorList>
    </citation>
    <scope>NUCLEOTIDE SEQUENCE</scope>
    <source>
        <strain evidence="3">R07B-5</strain>
    </source>
</reference>
<dbReference type="EMBL" id="JAODUO010000616">
    <property type="protein sequence ID" value="KAK2177148.1"/>
    <property type="molecule type" value="Genomic_DNA"/>
</dbReference>
<protein>
    <recommendedName>
        <fullName evidence="2">Deleted in lung and esophageal cancer protein 1 Ig-like domain-containing protein</fullName>
    </recommendedName>
</protein>
<dbReference type="PANTHER" id="PTHR46348:SF1">
    <property type="entry name" value="DELETED IN LUNG AND ESOPHAGEAL CANCER PROTEIN 1"/>
    <property type="match status" value="1"/>
</dbReference>
<comment type="caution">
    <text evidence="3">The sequence shown here is derived from an EMBL/GenBank/DDBJ whole genome shotgun (WGS) entry which is preliminary data.</text>
</comment>
<evidence type="ECO:0000313" key="4">
    <source>
        <dbReference type="Proteomes" id="UP001209878"/>
    </source>
</evidence>
<dbReference type="Pfam" id="PF23277">
    <property type="entry name" value="Ig_Dlec1_1"/>
    <property type="match status" value="1"/>
</dbReference>
<name>A0AAD9KUT2_RIDPI</name>
<dbReference type="GO" id="GO:0008285">
    <property type="term" value="P:negative regulation of cell population proliferation"/>
    <property type="evidence" value="ECO:0007669"/>
    <property type="project" value="InterPro"/>
</dbReference>
<gene>
    <name evidence="3" type="ORF">NP493_616g02032</name>
</gene>
<dbReference type="InterPro" id="IPR059041">
    <property type="entry name" value="Ig_DLEC1_1"/>
</dbReference>
<dbReference type="GO" id="GO:0015631">
    <property type="term" value="F:tubulin binding"/>
    <property type="evidence" value="ECO:0007669"/>
    <property type="project" value="TreeGrafter"/>
</dbReference>
<dbReference type="GO" id="GO:0005929">
    <property type="term" value="C:cilium"/>
    <property type="evidence" value="ECO:0007669"/>
    <property type="project" value="TreeGrafter"/>
</dbReference>
<dbReference type="Pfam" id="PF23316">
    <property type="entry name" value="Ig_DLEC1_6th"/>
    <property type="match status" value="1"/>
</dbReference>
<feature type="region of interest" description="Disordered" evidence="1">
    <location>
        <begin position="1"/>
        <end position="31"/>
    </location>
</feature>
<dbReference type="InterPro" id="IPR013783">
    <property type="entry name" value="Ig-like_fold"/>
</dbReference>
<feature type="domain" description="Deleted in lung and esophageal cancer protein 1 Ig-like" evidence="2">
    <location>
        <begin position="312"/>
        <end position="411"/>
    </location>
</feature>
<dbReference type="Gene3D" id="2.60.40.10">
    <property type="entry name" value="Immunoglobulins"/>
    <property type="match status" value="9"/>
</dbReference>
<sequence length="1769" mass="197600">MTTSEPDSPLKSTLSTHSSEPSMFIQQPSSARSQDVSHLLTKIFRQLYTHDSVPSDTVEYLNTSRGSNDTYHEEYVKALQKVQTERSRRMSEAAMLERHIMQAQARAMSADERELTRVSTLKEGFPDLGLPPSRSYFRSCIDSDLLRRHKLITPEDFIKEECPPVPAPSGSPLPQYTKSTRSSLFKTRDSQEEIIMPQAELQDSFQHVTSDFDTDATVEMLPPPAQVVKESRGNKAKKLWMAEMPAEEREQNRAQLAILEDRVNYLRNKRFLEPSDPKAAGSLIRPKHQKPKEFGIKPIPEPMISEESEGVFLARPQVIEFTQYAVGIVYEMTLELKNISSVLRPVRVIPPKTEHFSVSLGAFPGEHGLVAPGMSCYYTIRFSPDSLGDFDDILKIETQAKEPLFVRLEGRRPPPILNLSDTFRMEECLIGGYKVGQFTVKNTGGAGRFCVLPSSSWPAVNFKTVISTSCVMVPPFEVRPSMFELRRDSSMLLEVLFAPTALEEYSQSIAIVCDNCQVKYFNITGRGQTAQVKLLSVEGGQSEIQMGEMCDITADHHVRFTTLNAYTYMQKVLVVKNCVDVELPFSWVVIKPHILTPDPTGTEVAPIPTERVQEEEAAFSVLPESGVLRPSTDEEFVITFAPPKVGSYHNVLHLVLRSVPRVPVKVEEESCSSCSNLFSPRITTSSKPKLTTELLVEDVTSLEIEVKGECEPLSVILQPYAIHVPGSILVETSTKKAFRMINQSVCSIIFQWENVSDNYILEVEPPVAELPGRSEMDFELTISCAEPRKIDHTLLCYVQHLETPLTLHVTAEIKGPEVIIECGSIDLGLVRFGQTATFELTLRNMSRVQAYWSLDELVNPPSVSETKSRFATLSPDGKILPSRVGTQGKQAEKGYELFFTPKNSVLRPVEDETVTVLLVPSKCQSIRTLIELQVQDGATSTVALQAEVQRPDVCLFACEITLSEVFIGVPTYHQVTLINKTLLATEFEWGQLQFCPSSESLEVTAAVESNQNIRMKVPVSKAFIQKDYDYYSISFSPRHGVIGPREQVVVQMQFLAKRMFAIPDFRVECQIKDMDSPLFLAIYGFVSGHDLAFSVIPLAGSVNDNVIDFGSDVPLGSNPTRQISVKNHTAIPTRYRLTMRSFPGARPPTPPRSKPPEESVSCRSSRILARTPNLADPLSQTPDKAHADLCKIVLRENHGVAFSIEPFEGKLGPYEKITVTLTAFSDMWGTYTDAVNCQTIGIDGLSNRFEQLPVKMTVVGCPIYFQMTSPHSRGQAPRLRFGTHVCGAPPVKRHMKIINSGPVDIRLDWSMYKEDKASQKLLDIKFLYGTVLPLLDADGYEIYPRSELPERVFVHRNTDYFLIPNSPDSTQTSTRETTDTEQEPTPREQLPRSKVVQLLLRPHDGIEETDRSGPYTIEPSQLVIPARRYGTITITFTPLKCDVLEAGVDLNGYAHGHMSLDAPNSQRPPLAVRLEKYMVQPLRLDMTAHCKPALLTIECIDDDDMSYGAAASDLLDTDGQVLTELLKLNSCTVSNNTLTPLTFSLATTTPFYIMVEGATRGRHHDNRTLQMKQLTLHPRQNIMVHVAFRLSVDLLNYVDGATDENVEPFQLDQTGCETKLHFQRQLVVSFSNGTEQTLPLLATVYVPTLTLSKDSLDFGTCLVGQQRFQQLILSNPSCSDSRWIAELESMSETCTEKTFEVQPSGGHLDAYSTCVANNKVLLTFSFQAKHAEAYTAVFVVHGILGEEPCRLTVRGEGSYDGLFEAQVNI</sequence>
<dbReference type="GO" id="GO:0005737">
    <property type="term" value="C:cytoplasm"/>
    <property type="evidence" value="ECO:0007669"/>
    <property type="project" value="TreeGrafter"/>
</dbReference>
<dbReference type="InterPro" id="IPR033304">
    <property type="entry name" value="DLEC1"/>
</dbReference>
<organism evidence="3 4">
    <name type="scientific">Ridgeia piscesae</name>
    <name type="common">Tubeworm</name>
    <dbReference type="NCBI Taxonomy" id="27915"/>
    <lineage>
        <taxon>Eukaryota</taxon>
        <taxon>Metazoa</taxon>
        <taxon>Spiralia</taxon>
        <taxon>Lophotrochozoa</taxon>
        <taxon>Annelida</taxon>
        <taxon>Polychaeta</taxon>
        <taxon>Sedentaria</taxon>
        <taxon>Canalipalpata</taxon>
        <taxon>Sabellida</taxon>
        <taxon>Siboglinidae</taxon>
        <taxon>Ridgeia</taxon>
    </lineage>
</organism>
<dbReference type="Proteomes" id="UP001209878">
    <property type="component" value="Unassembled WGS sequence"/>
</dbReference>